<feature type="transmembrane region" description="Helical" evidence="1">
    <location>
        <begin position="173"/>
        <end position="199"/>
    </location>
</feature>
<keyword evidence="1" id="KW-1133">Transmembrane helix</keyword>
<feature type="transmembrane region" description="Helical" evidence="1">
    <location>
        <begin position="220"/>
        <end position="247"/>
    </location>
</feature>
<organism evidence="2 5">
    <name type="scientific">Adineta ricciae</name>
    <name type="common">Rotifer</name>
    <dbReference type="NCBI Taxonomy" id="249248"/>
    <lineage>
        <taxon>Eukaryota</taxon>
        <taxon>Metazoa</taxon>
        <taxon>Spiralia</taxon>
        <taxon>Gnathifera</taxon>
        <taxon>Rotifera</taxon>
        <taxon>Eurotatoria</taxon>
        <taxon>Bdelloidea</taxon>
        <taxon>Adinetida</taxon>
        <taxon>Adinetidae</taxon>
        <taxon>Adineta</taxon>
    </lineage>
</organism>
<keyword evidence="4" id="KW-1185">Reference proteome</keyword>
<dbReference type="Proteomes" id="UP000663828">
    <property type="component" value="Unassembled WGS sequence"/>
</dbReference>
<evidence type="ECO:0000313" key="4">
    <source>
        <dbReference type="Proteomes" id="UP000663828"/>
    </source>
</evidence>
<protein>
    <recommendedName>
        <fullName evidence="6">G-protein coupled receptors family 1 profile domain-containing protein</fullName>
    </recommendedName>
</protein>
<gene>
    <name evidence="2" type="ORF">EDS130_LOCUS22113</name>
    <name evidence="3" type="ORF">XAT740_LOCUS34265</name>
</gene>
<evidence type="ECO:0000313" key="2">
    <source>
        <dbReference type="EMBL" id="CAF1141415.1"/>
    </source>
</evidence>
<dbReference type="EMBL" id="CAJNOJ010000114">
    <property type="protein sequence ID" value="CAF1141415.1"/>
    <property type="molecule type" value="Genomic_DNA"/>
</dbReference>
<dbReference type="Proteomes" id="UP000663852">
    <property type="component" value="Unassembled WGS sequence"/>
</dbReference>
<dbReference type="OrthoDB" id="10052426at2759"/>
<comment type="caution">
    <text evidence="2">The sequence shown here is derived from an EMBL/GenBank/DDBJ whole genome shotgun (WGS) entry which is preliminary data.</text>
</comment>
<feature type="transmembrane region" description="Helical" evidence="1">
    <location>
        <begin position="6"/>
        <end position="34"/>
    </location>
</feature>
<reference evidence="2" key="1">
    <citation type="submission" date="2021-02" db="EMBL/GenBank/DDBJ databases">
        <authorList>
            <person name="Nowell W R."/>
        </authorList>
    </citation>
    <scope>NUCLEOTIDE SEQUENCE</scope>
</reference>
<keyword evidence="1" id="KW-0812">Transmembrane</keyword>
<feature type="transmembrane region" description="Helical" evidence="1">
    <location>
        <begin position="90"/>
        <end position="106"/>
    </location>
</feature>
<dbReference type="SUPFAM" id="SSF81321">
    <property type="entry name" value="Family A G protein-coupled receptor-like"/>
    <property type="match status" value="1"/>
</dbReference>
<evidence type="ECO:0000313" key="5">
    <source>
        <dbReference type="Proteomes" id="UP000663852"/>
    </source>
</evidence>
<evidence type="ECO:0000256" key="1">
    <source>
        <dbReference type="SAM" id="Phobius"/>
    </source>
</evidence>
<dbReference type="EMBL" id="CAJNOR010003334">
    <property type="protein sequence ID" value="CAF1403248.1"/>
    <property type="molecule type" value="Genomic_DNA"/>
</dbReference>
<evidence type="ECO:0008006" key="6">
    <source>
        <dbReference type="Google" id="ProtNLM"/>
    </source>
</evidence>
<feature type="transmembrane region" description="Helical" evidence="1">
    <location>
        <begin position="127"/>
        <end position="153"/>
    </location>
</feature>
<proteinExistence type="predicted"/>
<dbReference type="Gene3D" id="1.20.1070.10">
    <property type="entry name" value="Rhodopsin 7-helix transmembrane proteins"/>
    <property type="match status" value="1"/>
</dbReference>
<feature type="transmembrane region" description="Helical" evidence="1">
    <location>
        <begin position="46"/>
        <end position="70"/>
    </location>
</feature>
<evidence type="ECO:0000313" key="3">
    <source>
        <dbReference type="EMBL" id="CAF1403248.1"/>
    </source>
</evidence>
<sequence>MMSNVAFVLNIIALIIDLCTCVIILFILCIAIYHIVCKNLKQEDRVVICVCLTIYPVIFLFTIIAVSFHIQTLLGDLYEKTFNSASCTPIGYISYVFLNMFYWAFINQALFRLCRIVYSRYQYLQSFWFYICLSLIELVFSFIVLSPLLFWHAIVYLTDDFYCYVKFTHTRGILWLAFGIYGIPLSILSLIYLRIAIFLRRQPGNLATAVRQRQQRDLAVFQRILVTIGILVILGIAPIIFLIMAQITGEDYFLAFRLIWPFISLTMIGSSLALLLFTPQLKHMILKIAYQTQIVPFDSAAGNSIEQQRATTRV</sequence>
<feature type="transmembrane region" description="Helical" evidence="1">
    <location>
        <begin position="259"/>
        <end position="277"/>
    </location>
</feature>
<dbReference type="CDD" id="cd00637">
    <property type="entry name" value="7tm_classA_rhodopsin-like"/>
    <property type="match status" value="1"/>
</dbReference>
<accession>A0A814S1W0</accession>
<name>A0A814S1W0_ADIRI</name>
<dbReference type="AlphaFoldDB" id="A0A814S1W0"/>
<keyword evidence="1" id="KW-0472">Membrane</keyword>